<dbReference type="GO" id="GO:0071944">
    <property type="term" value="C:cell periphery"/>
    <property type="evidence" value="ECO:0007669"/>
    <property type="project" value="TreeGrafter"/>
</dbReference>
<dbReference type="GO" id="GO:0016807">
    <property type="term" value="F:cysteine-type carboxypeptidase activity"/>
    <property type="evidence" value="ECO:0007669"/>
    <property type="project" value="TreeGrafter"/>
</dbReference>
<evidence type="ECO:0000259" key="2">
    <source>
        <dbReference type="Pfam" id="PF04424"/>
    </source>
</evidence>
<dbReference type="Pfam" id="PF04424">
    <property type="entry name" value="MINDY_DUB"/>
    <property type="match status" value="1"/>
</dbReference>
<dbReference type="EMBL" id="HBIN01011127">
    <property type="protein sequence ID" value="CAE0438091.1"/>
    <property type="molecule type" value="Transcribed_RNA"/>
</dbReference>
<evidence type="ECO:0000313" key="3">
    <source>
        <dbReference type="EMBL" id="CAE0438091.1"/>
    </source>
</evidence>
<dbReference type="GO" id="GO:0005829">
    <property type="term" value="C:cytosol"/>
    <property type="evidence" value="ECO:0007669"/>
    <property type="project" value="TreeGrafter"/>
</dbReference>
<feature type="compositionally biased region" description="Basic residues" evidence="1">
    <location>
        <begin position="297"/>
        <end position="312"/>
    </location>
</feature>
<dbReference type="GO" id="GO:0071108">
    <property type="term" value="P:protein K48-linked deubiquitination"/>
    <property type="evidence" value="ECO:0007669"/>
    <property type="project" value="TreeGrafter"/>
</dbReference>
<dbReference type="PANTHER" id="PTHR18063:SF6">
    <property type="entry name" value="UBIQUITIN CARBOXYL-TERMINAL HYDROLASE"/>
    <property type="match status" value="1"/>
</dbReference>
<gene>
    <name evidence="3" type="ORF">ASTO00021_LOCUS8343</name>
</gene>
<proteinExistence type="predicted"/>
<protein>
    <recommendedName>
        <fullName evidence="2">MINDY deubiquitinase domain-containing protein</fullName>
    </recommendedName>
</protein>
<dbReference type="InterPro" id="IPR007518">
    <property type="entry name" value="MINDY"/>
</dbReference>
<sequence length="337" mass="38082">MMTDAGTVTRQRVKWMDYRGKHVPVCLQDENGPCPLLAIVNYLLLIGKLIIPENARQVNSTHLHKGLSKYLTEIVLKKKEKEFERIEDEAIIAGKRQEINELIEQYKVEVLPKLVNGLDVNLIFGGVNQFAFNRAIEIFDLFEINLYHGWVVGPDDVAFSLLNDISYDEAIEVLIEKKGEVSADLIQEFMDVHASQLTTQGLMKLYDTLEEGELCIFFRNNHFSNILKLNGMIYLLLTGEAYEYEPSVAWEILNDVTGATEMVSPEFGDPGEYQDKLLAMQLAQGYHVRRPPDGTAGRKKKQKNKKKGKTKGKGFFNKFKTATSSSKNINGVSGSEV</sequence>
<evidence type="ECO:0000256" key="1">
    <source>
        <dbReference type="SAM" id="MobiDB-lite"/>
    </source>
</evidence>
<name>A0A7S3LPP7_9STRA</name>
<dbReference type="AlphaFoldDB" id="A0A7S3LPP7"/>
<dbReference type="PANTHER" id="PTHR18063">
    <property type="entry name" value="NF-E2 INDUCIBLE PROTEIN"/>
    <property type="match status" value="1"/>
</dbReference>
<organism evidence="3">
    <name type="scientific">Aplanochytrium stocchinoi</name>
    <dbReference type="NCBI Taxonomy" id="215587"/>
    <lineage>
        <taxon>Eukaryota</taxon>
        <taxon>Sar</taxon>
        <taxon>Stramenopiles</taxon>
        <taxon>Bigyra</taxon>
        <taxon>Labyrinthulomycetes</taxon>
        <taxon>Thraustochytrida</taxon>
        <taxon>Thraustochytriidae</taxon>
        <taxon>Aplanochytrium</taxon>
    </lineage>
</organism>
<dbReference type="InterPro" id="IPR033979">
    <property type="entry name" value="MINDY_domain"/>
</dbReference>
<reference evidence="3" key="1">
    <citation type="submission" date="2021-01" db="EMBL/GenBank/DDBJ databases">
        <authorList>
            <person name="Corre E."/>
            <person name="Pelletier E."/>
            <person name="Niang G."/>
            <person name="Scheremetjew M."/>
            <person name="Finn R."/>
            <person name="Kale V."/>
            <person name="Holt S."/>
            <person name="Cochrane G."/>
            <person name="Meng A."/>
            <person name="Brown T."/>
            <person name="Cohen L."/>
        </authorList>
    </citation>
    <scope>NUCLEOTIDE SEQUENCE</scope>
    <source>
        <strain evidence="3">GSBS06</strain>
    </source>
</reference>
<dbReference type="GO" id="GO:0004843">
    <property type="term" value="F:cysteine-type deubiquitinase activity"/>
    <property type="evidence" value="ECO:0007669"/>
    <property type="project" value="InterPro"/>
</dbReference>
<feature type="domain" description="MINDY deubiquitinase" evidence="2">
    <location>
        <begin position="12"/>
        <end position="267"/>
    </location>
</feature>
<accession>A0A7S3LPP7</accession>
<feature type="region of interest" description="Disordered" evidence="1">
    <location>
        <begin position="288"/>
        <end position="316"/>
    </location>
</feature>
<dbReference type="GO" id="GO:1990380">
    <property type="term" value="F:K48-linked deubiquitinase activity"/>
    <property type="evidence" value="ECO:0007669"/>
    <property type="project" value="InterPro"/>
</dbReference>